<sequence length="293" mass="31719">MTMTAHASAASASARKTAQSIKKGTASHAAVPDAILAMLDLADATWRTALRAGLEALAEVNPDYLPALVEDQYLPTEGRLFAAFAQPLPAVRYILVGEGPYPRPESATGFCFMDGAVQSLWSESGLSKPVNRATSLRNFMKLLLVADGRLEPDNTSGAAMAHIAQEANAADSDFIQTRAELQQNLTDRGFLLLNAALVFRPHVPPLKEAKAWQPFLECVLEALERHAGESGKPLPTLVLWGKIAEQLKSVPALPDFPQAVSEHPYNLSFILNPTMQALFGPMHLLQKSSDKRV</sequence>
<organism evidence="1 2">
    <name type="scientific">Paucimonas lemoignei</name>
    <name type="common">Pseudomonas lemoignei</name>
    <dbReference type="NCBI Taxonomy" id="29443"/>
    <lineage>
        <taxon>Bacteria</taxon>
        <taxon>Pseudomonadati</taxon>
        <taxon>Pseudomonadota</taxon>
        <taxon>Betaproteobacteria</taxon>
        <taxon>Burkholderiales</taxon>
        <taxon>Burkholderiaceae</taxon>
        <taxon>Paucimonas</taxon>
    </lineage>
</organism>
<dbReference type="PANTHER" id="PTHR11264:SF8">
    <property type="entry name" value="URACIL-DNA GLYCOSYLASE-LIKE DOMAIN-CONTAINING PROTEIN"/>
    <property type="match status" value="1"/>
</dbReference>
<comment type="caution">
    <text evidence="1">The sequence shown here is derived from an EMBL/GenBank/DDBJ whole genome shotgun (WGS) entry which is preliminary data.</text>
</comment>
<gene>
    <name evidence="1" type="ORF">EDC30_109148</name>
</gene>
<dbReference type="Gene3D" id="3.40.470.10">
    <property type="entry name" value="Uracil-DNA glycosylase-like domain"/>
    <property type="match status" value="1"/>
</dbReference>
<dbReference type="Proteomes" id="UP000295382">
    <property type="component" value="Unassembled WGS sequence"/>
</dbReference>
<evidence type="ECO:0000313" key="2">
    <source>
        <dbReference type="Proteomes" id="UP000295382"/>
    </source>
</evidence>
<reference evidence="1 2" key="1">
    <citation type="submission" date="2019-03" db="EMBL/GenBank/DDBJ databases">
        <title>Genomic Encyclopedia of Type Strains, Phase IV (KMG-IV): sequencing the most valuable type-strain genomes for metagenomic binning, comparative biology and taxonomic classification.</title>
        <authorList>
            <person name="Goeker M."/>
        </authorList>
    </citation>
    <scope>NUCLEOTIDE SEQUENCE [LARGE SCALE GENOMIC DNA]</scope>
    <source>
        <strain evidence="1 2">DSM 7445</strain>
    </source>
</reference>
<dbReference type="PANTHER" id="PTHR11264">
    <property type="entry name" value="URACIL-DNA GLYCOSYLASE"/>
    <property type="match status" value="1"/>
</dbReference>
<dbReference type="InterPro" id="IPR036895">
    <property type="entry name" value="Uracil-DNA_glycosylase-like_sf"/>
</dbReference>
<keyword evidence="2" id="KW-1185">Reference proteome</keyword>
<dbReference type="SUPFAM" id="SSF52141">
    <property type="entry name" value="Uracil-DNA glycosylase-like"/>
    <property type="match status" value="1"/>
</dbReference>
<evidence type="ECO:0000313" key="1">
    <source>
        <dbReference type="EMBL" id="TCS35847.1"/>
    </source>
</evidence>
<dbReference type="EMBL" id="SLZQ01000009">
    <property type="protein sequence ID" value="TCS35847.1"/>
    <property type="molecule type" value="Genomic_DNA"/>
</dbReference>
<dbReference type="InterPro" id="IPR002043">
    <property type="entry name" value="UDG_fam1"/>
</dbReference>
<dbReference type="AlphaFoldDB" id="A0A4R3HRU1"/>
<dbReference type="GO" id="GO:0097510">
    <property type="term" value="P:base-excision repair, AP site formation via deaminated base removal"/>
    <property type="evidence" value="ECO:0007669"/>
    <property type="project" value="TreeGrafter"/>
</dbReference>
<proteinExistence type="predicted"/>
<name>A0A4R3HRU1_PAULE</name>
<protein>
    <submittedName>
        <fullName evidence="1">Uracil-DNA glycosylase</fullName>
    </submittedName>
</protein>
<accession>A0A4R3HRU1</accession>
<dbReference type="GO" id="GO:0004844">
    <property type="term" value="F:uracil DNA N-glycosylase activity"/>
    <property type="evidence" value="ECO:0007669"/>
    <property type="project" value="InterPro"/>
</dbReference>